<proteinExistence type="predicted"/>
<dbReference type="PATRIC" id="fig|742737.3.peg.953"/>
<evidence type="ECO:0008006" key="3">
    <source>
        <dbReference type="Google" id="ProtNLM"/>
    </source>
</evidence>
<organism evidence="1 2">
    <name type="scientific">Hungatella hathewayi WAL-18680</name>
    <dbReference type="NCBI Taxonomy" id="742737"/>
    <lineage>
        <taxon>Bacteria</taxon>
        <taxon>Bacillati</taxon>
        <taxon>Bacillota</taxon>
        <taxon>Clostridia</taxon>
        <taxon>Lachnospirales</taxon>
        <taxon>Lachnospiraceae</taxon>
        <taxon>Hungatella</taxon>
    </lineage>
</organism>
<dbReference type="Proteomes" id="UP000005384">
    <property type="component" value="Unassembled WGS sequence"/>
</dbReference>
<reference evidence="1 2" key="1">
    <citation type="submission" date="2011-08" db="EMBL/GenBank/DDBJ databases">
        <title>The Genome Sequence of Clostridium hathewayi WAL-18680.</title>
        <authorList>
            <consortium name="The Broad Institute Genome Sequencing Platform"/>
            <person name="Earl A."/>
            <person name="Ward D."/>
            <person name="Feldgarden M."/>
            <person name="Gevers D."/>
            <person name="Finegold S.M."/>
            <person name="Summanen P.H."/>
            <person name="Molitoris D.R."/>
            <person name="Song M."/>
            <person name="Daigneault M."/>
            <person name="Allen-Vercoe E."/>
            <person name="Young S.K."/>
            <person name="Zeng Q."/>
            <person name="Gargeya S."/>
            <person name="Fitzgerald M."/>
            <person name="Haas B."/>
            <person name="Abouelleil A."/>
            <person name="Alvarado L."/>
            <person name="Arachchi H.M."/>
            <person name="Berlin A."/>
            <person name="Brown A."/>
            <person name="Chapman S.B."/>
            <person name="Chen Z."/>
            <person name="Dunbar C."/>
            <person name="Freedman E."/>
            <person name="Gearin G."/>
            <person name="Gellesch M."/>
            <person name="Goldberg J."/>
            <person name="Griggs A."/>
            <person name="Gujja S."/>
            <person name="Heiman D."/>
            <person name="Howarth C."/>
            <person name="Larson L."/>
            <person name="Lui A."/>
            <person name="MacDonald P.J.P."/>
            <person name="Montmayeur A."/>
            <person name="Murphy C."/>
            <person name="Neiman D."/>
            <person name="Pearson M."/>
            <person name="Priest M."/>
            <person name="Roberts A."/>
            <person name="Saif S."/>
            <person name="Shea T."/>
            <person name="Shenoy N."/>
            <person name="Sisk P."/>
            <person name="Stolte C."/>
            <person name="Sykes S."/>
            <person name="Wortman J."/>
            <person name="Nusbaum C."/>
            <person name="Birren B."/>
        </authorList>
    </citation>
    <scope>NUCLEOTIDE SEQUENCE [LARGE SCALE GENOMIC DNA]</scope>
    <source>
        <strain evidence="1 2">WAL-18680</strain>
    </source>
</reference>
<gene>
    <name evidence="1" type="ORF">HMPREF9473_00953</name>
</gene>
<dbReference type="HOGENOM" id="CLU_595766_0_0_9"/>
<dbReference type="EMBL" id="ADLN01000009">
    <property type="protein sequence ID" value="EHI60888.1"/>
    <property type="molecule type" value="Genomic_DNA"/>
</dbReference>
<name>G5IBX0_9FIRM</name>
<accession>G5IBX0</accession>
<comment type="caution">
    <text evidence="1">The sequence shown here is derived from an EMBL/GenBank/DDBJ whole genome shotgun (WGS) entry which is preliminary data.</text>
</comment>
<dbReference type="SUPFAM" id="SSF53474">
    <property type="entry name" value="alpha/beta-Hydrolases"/>
    <property type="match status" value="1"/>
</dbReference>
<dbReference type="AlphaFoldDB" id="G5IBX0"/>
<protein>
    <recommendedName>
        <fullName evidence="3">Alpha/beta hydrolase</fullName>
    </recommendedName>
</protein>
<dbReference type="Gene3D" id="3.40.50.1820">
    <property type="entry name" value="alpha/beta hydrolase"/>
    <property type="match status" value="1"/>
</dbReference>
<keyword evidence="2" id="KW-1185">Reference proteome</keyword>
<sequence length="430" mass="48307">MYRLNQNGIFEKEVVEGVAESYVQMGFDAQAMFYYPSNEADIKSVGVILMHCDQNYMALNMGPQLAKQGYQILACDSDFGEIENKFKILNKTMKFLRSLPTVEKVILMGHSGGATLMTAYQSIAENGAEIYKGPEKLYATTIQEELIPADGIMLIDANYGNAVMTLLSLDPAIEEEGNGIKLNPEFDIFDTANGYDPEGAKYSEAFKEKYFKAQADRNKRLIQKALERLALIEEGKGSYVDDEPFIIAAANQPKPNNRLLPEDLHLLSHTKNAYDLLHGDGTITNERIYCVRTPEIDRCFSSTYHMGANKNTVRSFLSSQAIETTDDFCVKEDGIIGLNWDSCYASPIGNIKDIRVPMLTMGFTGSYEYLAAEMIFERAVMEEKTIVFVEGAGHMFTPNRDAEQIHGSFGDTEKIIYDYMGQWLNRFVSK</sequence>
<dbReference type="InterPro" id="IPR029058">
    <property type="entry name" value="AB_hydrolase_fold"/>
</dbReference>
<dbReference type="RefSeq" id="WP_006778939.1">
    <property type="nucleotide sequence ID" value="NZ_CP040506.1"/>
</dbReference>
<evidence type="ECO:0000313" key="2">
    <source>
        <dbReference type="Proteomes" id="UP000005384"/>
    </source>
</evidence>
<evidence type="ECO:0000313" key="1">
    <source>
        <dbReference type="EMBL" id="EHI60888.1"/>
    </source>
</evidence>
<dbReference type="OrthoDB" id="2062670at2"/>